<organism evidence="2 3">
    <name type="scientific">Aromia moschata</name>
    <dbReference type="NCBI Taxonomy" id="1265417"/>
    <lineage>
        <taxon>Eukaryota</taxon>
        <taxon>Metazoa</taxon>
        <taxon>Ecdysozoa</taxon>
        <taxon>Arthropoda</taxon>
        <taxon>Hexapoda</taxon>
        <taxon>Insecta</taxon>
        <taxon>Pterygota</taxon>
        <taxon>Neoptera</taxon>
        <taxon>Endopterygota</taxon>
        <taxon>Coleoptera</taxon>
        <taxon>Polyphaga</taxon>
        <taxon>Cucujiformia</taxon>
        <taxon>Chrysomeloidea</taxon>
        <taxon>Cerambycidae</taxon>
        <taxon>Cerambycinae</taxon>
        <taxon>Callichromatini</taxon>
        <taxon>Aromia</taxon>
    </lineage>
</organism>
<name>A0AAV8Z0Q3_9CUCU</name>
<keyword evidence="3" id="KW-1185">Reference proteome</keyword>
<sequence length="137" mass="15627">MEMIDEDAPKDVKVKSEKSDIESLQLECELDVLSIYQLLTMYSRTPIIRAPWDLTRHGTESVWQNDNDPQKLPGIRYCMLIASLALPLPSEAHRRAREQYGRHQRPADANPSQHVAPVVVDASVIAQHLEGQRDRDD</sequence>
<proteinExistence type="predicted"/>
<gene>
    <name evidence="2" type="ORF">NQ318_013980</name>
</gene>
<reference evidence="2" key="1">
    <citation type="journal article" date="2023" name="Insect Mol. Biol.">
        <title>Genome sequencing provides insights into the evolution of gene families encoding plant cell wall-degrading enzymes in longhorned beetles.</title>
        <authorList>
            <person name="Shin N.R."/>
            <person name="Okamura Y."/>
            <person name="Kirsch R."/>
            <person name="Pauchet Y."/>
        </authorList>
    </citation>
    <scope>NUCLEOTIDE SEQUENCE</scope>
    <source>
        <strain evidence="2">AMC_N1</strain>
    </source>
</reference>
<feature type="region of interest" description="Disordered" evidence="1">
    <location>
        <begin position="93"/>
        <end position="114"/>
    </location>
</feature>
<protein>
    <submittedName>
        <fullName evidence="2">Uncharacterized protein</fullName>
    </submittedName>
</protein>
<dbReference type="AlphaFoldDB" id="A0AAV8Z0Q3"/>
<comment type="caution">
    <text evidence="2">The sequence shown here is derived from an EMBL/GenBank/DDBJ whole genome shotgun (WGS) entry which is preliminary data.</text>
</comment>
<dbReference type="EMBL" id="JAPWTK010000028">
    <property type="protein sequence ID" value="KAJ8956626.1"/>
    <property type="molecule type" value="Genomic_DNA"/>
</dbReference>
<evidence type="ECO:0000256" key="1">
    <source>
        <dbReference type="SAM" id="MobiDB-lite"/>
    </source>
</evidence>
<dbReference type="Proteomes" id="UP001162162">
    <property type="component" value="Unassembled WGS sequence"/>
</dbReference>
<accession>A0AAV8Z0Q3</accession>
<evidence type="ECO:0000313" key="3">
    <source>
        <dbReference type="Proteomes" id="UP001162162"/>
    </source>
</evidence>
<evidence type="ECO:0000313" key="2">
    <source>
        <dbReference type="EMBL" id="KAJ8956626.1"/>
    </source>
</evidence>